<dbReference type="InterPro" id="IPR028896">
    <property type="entry name" value="GcvT/YgfZ/DmdA"/>
</dbReference>
<comment type="catalytic activity">
    <reaction evidence="6 8">
        <text>N(6)-[(R)-S(8)-aminomethyldihydrolipoyl]-L-lysyl-[protein] + (6S)-5,6,7,8-tetrahydrofolate = N(6)-[(R)-dihydrolipoyl]-L-lysyl-[protein] + (6R)-5,10-methylene-5,6,7,8-tetrahydrofolate + NH4(+)</text>
        <dbReference type="Rhea" id="RHEA:16945"/>
        <dbReference type="Rhea" id="RHEA-COMP:10475"/>
        <dbReference type="Rhea" id="RHEA-COMP:10492"/>
        <dbReference type="ChEBI" id="CHEBI:15636"/>
        <dbReference type="ChEBI" id="CHEBI:28938"/>
        <dbReference type="ChEBI" id="CHEBI:57453"/>
        <dbReference type="ChEBI" id="CHEBI:83100"/>
        <dbReference type="ChEBI" id="CHEBI:83143"/>
        <dbReference type="EC" id="2.1.2.10"/>
    </reaction>
</comment>
<keyword evidence="12" id="KW-1185">Reference proteome</keyword>
<evidence type="ECO:0000256" key="5">
    <source>
        <dbReference type="ARBA" id="ARBA00031395"/>
    </source>
</evidence>
<dbReference type="Proteomes" id="UP000037035">
    <property type="component" value="Unassembled WGS sequence"/>
</dbReference>
<name>A0A0L6UU46_9BASI</name>
<organism evidence="11 12">
    <name type="scientific">Puccinia sorghi</name>
    <dbReference type="NCBI Taxonomy" id="27349"/>
    <lineage>
        <taxon>Eukaryota</taxon>
        <taxon>Fungi</taxon>
        <taxon>Dikarya</taxon>
        <taxon>Basidiomycota</taxon>
        <taxon>Pucciniomycotina</taxon>
        <taxon>Pucciniomycetes</taxon>
        <taxon>Pucciniales</taxon>
        <taxon>Pucciniaceae</taxon>
        <taxon>Puccinia</taxon>
    </lineage>
</organism>
<dbReference type="InterPro" id="IPR029043">
    <property type="entry name" value="GcvT/YgfZ_C"/>
</dbReference>
<dbReference type="InterPro" id="IPR006223">
    <property type="entry name" value="GcvT"/>
</dbReference>
<dbReference type="PANTHER" id="PTHR43757:SF2">
    <property type="entry name" value="AMINOMETHYLTRANSFERASE, MITOCHONDRIAL"/>
    <property type="match status" value="1"/>
</dbReference>
<evidence type="ECO:0000256" key="7">
    <source>
        <dbReference type="PIRSR" id="PIRSR006487-1"/>
    </source>
</evidence>
<comment type="subunit">
    <text evidence="8">The glycine cleavage system is composed of four proteins: P, T, L and H.</text>
</comment>
<dbReference type="InterPro" id="IPR027266">
    <property type="entry name" value="TrmE/GcvT-like"/>
</dbReference>
<dbReference type="GO" id="GO:0005960">
    <property type="term" value="C:glycine cleavage complex"/>
    <property type="evidence" value="ECO:0007669"/>
    <property type="project" value="InterPro"/>
</dbReference>
<dbReference type="InterPro" id="IPR006222">
    <property type="entry name" value="GCVT_N"/>
</dbReference>
<dbReference type="VEuPathDB" id="FungiDB:VP01_3987g1"/>
<evidence type="ECO:0000256" key="2">
    <source>
        <dbReference type="ARBA" id="ARBA00012616"/>
    </source>
</evidence>
<gene>
    <name evidence="11" type="primary">gcvT</name>
    <name evidence="11" type="ORF">VP01_3987g1</name>
</gene>
<proteinExistence type="inferred from homology"/>
<evidence type="ECO:0000256" key="3">
    <source>
        <dbReference type="ARBA" id="ARBA00022576"/>
    </source>
</evidence>
<dbReference type="OrthoDB" id="10263536at2759"/>
<protein>
    <recommendedName>
        <fullName evidence="2 8">Aminomethyltransferase</fullName>
        <ecNumber evidence="2 8">2.1.2.10</ecNumber>
    </recommendedName>
    <alternativeName>
        <fullName evidence="5 8">Glycine cleavage system T protein</fullName>
    </alternativeName>
</protein>
<evidence type="ECO:0000259" key="10">
    <source>
        <dbReference type="Pfam" id="PF08669"/>
    </source>
</evidence>
<dbReference type="Gene3D" id="3.30.70.1400">
    <property type="entry name" value="Aminomethyltransferase beta-barrel domains"/>
    <property type="match status" value="1"/>
</dbReference>
<dbReference type="Pfam" id="PF01571">
    <property type="entry name" value="GCV_T"/>
    <property type="match status" value="1"/>
</dbReference>
<comment type="similarity">
    <text evidence="1 8">Belongs to the GcvT family.</text>
</comment>
<evidence type="ECO:0000313" key="11">
    <source>
        <dbReference type="EMBL" id="KNZ51360.1"/>
    </source>
</evidence>
<keyword evidence="8" id="KW-0496">Mitochondrion</keyword>
<dbReference type="GO" id="GO:0004047">
    <property type="term" value="F:aminomethyltransferase activity"/>
    <property type="evidence" value="ECO:0007669"/>
    <property type="project" value="UniProtKB-EC"/>
</dbReference>
<dbReference type="SUPFAM" id="SSF103025">
    <property type="entry name" value="Folate-binding domain"/>
    <property type="match status" value="1"/>
</dbReference>
<keyword evidence="8" id="KW-0809">Transit peptide</keyword>
<evidence type="ECO:0000313" key="12">
    <source>
        <dbReference type="Proteomes" id="UP000037035"/>
    </source>
</evidence>
<dbReference type="Gene3D" id="2.40.30.110">
    <property type="entry name" value="Aminomethyltransferase beta-barrel domains"/>
    <property type="match status" value="1"/>
</dbReference>
<dbReference type="AlphaFoldDB" id="A0A0L6UU46"/>
<dbReference type="NCBIfam" id="TIGR00528">
    <property type="entry name" value="gcvT"/>
    <property type="match status" value="1"/>
</dbReference>
<dbReference type="Pfam" id="PF08669">
    <property type="entry name" value="GCV_T_C"/>
    <property type="match status" value="1"/>
</dbReference>
<dbReference type="FunFam" id="2.40.30.110:FF:000002">
    <property type="entry name" value="Aminomethyltransferase"/>
    <property type="match status" value="1"/>
</dbReference>
<feature type="domain" description="Aminomethyltransferase C-terminal" evidence="10">
    <location>
        <begin position="332"/>
        <end position="412"/>
    </location>
</feature>
<evidence type="ECO:0000259" key="9">
    <source>
        <dbReference type="Pfam" id="PF01571"/>
    </source>
</evidence>
<dbReference type="InterPro" id="IPR013977">
    <property type="entry name" value="GcvT_C"/>
</dbReference>
<feature type="domain" description="GCVT N-terminal" evidence="9">
    <location>
        <begin position="57"/>
        <end position="312"/>
    </location>
</feature>
<dbReference type="GO" id="GO:0006546">
    <property type="term" value="P:glycine catabolic process"/>
    <property type="evidence" value="ECO:0007669"/>
    <property type="project" value="InterPro"/>
</dbReference>
<feature type="binding site" evidence="7">
    <location>
        <position position="249"/>
    </location>
    <ligand>
        <name>substrate</name>
    </ligand>
</feature>
<sequence length="421" mass="45335">MGNLPQRLLAATNSSYLRILKLSTQPTYINQRCPFSSSPSSPTLNKTPIHPLHLDPRNGAKMVPFAGFDMPLSYAKSGGQIAEHMAVRKGCGLFDVSHMVQSRYRGKSATDFLAKLLPTSLSSMKPYTSTLSVMMNEKGGILDDCLITRWGDEDWYLVSNAGRRESDLAWINQLRNQFSPESLRMDVLDGWGLLALQGPKASSILQPLLDDRSISLDKTLFFGQSLHTKVAGTEVHVARSGYTGEDGFEISVGSADALGFAELLASQPGVTLTGLAARDSLRLEAGMCLYGADLDESVGVAEAGLGWVVGKDRTGFFGEQRTRTEKGPLITRRRVGLTVEKGPPARSGAIITDPTSGTEIGVVTSGIPSPSLAGQNIAMGYVSSGHHKPGSKILVQVRGKPRHAEVVKMPFVPSNFFRNSA</sequence>
<comment type="caution">
    <text evidence="11">The sequence shown here is derived from an EMBL/GenBank/DDBJ whole genome shotgun (WGS) entry which is preliminary data.</text>
</comment>
<dbReference type="FunFam" id="3.30.70.1400:FF:000001">
    <property type="entry name" value="Aminomethyltransferase"/>
    <property type="match status" value="1"/>
</dbReference>
<dbReference type="GO" id="GO:0005739">
    <property type="term" value="C:mitochondrion"/>
    <property type="evidence" value="ECO:0007669"/>
    <property type="project" value="UniProtKB-SubCell"/>
</dbReference>
<dbReference type="STRING" id="27349.A0A0L6UU46"/>
<dbReference type="PIRSF" id="PIRSF006487">
    <property type="entry name" value="GcvT"/>
    <property type="match status" value="1"/>
</dbReference>
<dbReference type="Gene3D" id="4.10.1250.10">
    <property type="entry name" value="Aminomethyltransferase fragment"/>
    <property type="match status" value="1"/>
</dbReference>
<accession>A0A0L6UU46</accession>
<keyword evidence="4 8" id="KW-0808">Transferase</keyword>
<dbReference type="NCBIfam" id="NF001567">
    <property type="entry name" value="PRK00389.1"/>
    <property type="match status" value="1"/>
</dbReference>
<dbReference type="Gene3D" id="3.30.1360.120">
    <property type="entry name" value="Probable tRNA modification gtpase trme, domain 1"/>
    <property type="match status" value="1"/>
</dbReference>
<dbReference type="GO" id="GO:0008483">
    <property type="term" value="F:transaminase activity"/>
    <property type="evidence" value="ECO:0007669"/>
    <property type="project" value="UniProtKB-KW"/>
</dbReference>
<evidence type="ECO:0000256" key="6">
    <source>
        <dbReference type="ARBA" id="ARBA00047665"/>
    </source>
</evidence>
<evidence type="ECO:0000256" key="8">
    <source>
        <dbReference type="RuleBase" id="RU003981"/>
    </source>
</evidence>
<evidence type="ECO:0000256" key="4">
    <source>
        <dbReference type="ARBA" id="ARBA00022679"/>
    </source>
</evidence>
<evidence type="ECO:0000256" key="1">
    <source>
        <dbReference type="ARBA" id="ARBA00008609"/>
    </source>
</evidence>
<comment type="subcellular location">
    <subcellularLocation>
        <location evidence="8">Mitochondrion</location>
    </subcellularLocation>
</comment>
<dbReference type="PANTHER" id="PTHR43757">
    <property type="entry name" value="AMINOMETHYLTRANSFERASE"/>
    <property type="match status" value="1"/>
</dbReference>
<comment type="function">
    <text evidence="8">The glycine cleavage system catalyzes the degradation of glycine.</text>
</comment>
<keyword evidence="3 8" id="KW-0032">Aminotransferase</keyword>
<dbReference type="EMBL" id="LAVV01009042">
    <property type="protein sequence ID" value="KNZ51360.1"/>
    <property type="molecule type" value="Genomic_DNA"/>
</dbReference>
<reference evidence="11 12" key="1">
    <citation type="submission" date="2015-08" db="EMBL/GenBank/DDBJ databases">
        <title>Next Generation Sequencing and Analysis of the Genome of Puccinia sorghi L Schw, the Causal Agent of Maize Common Rust.</title>
        <authorList>
            <person name="Rochi L."/>
            <person name="Burguener G."/>
            <person name="Darino M."/>
            <person name="Turjanski A."/>
            <person name="Kreff E."/>
            <person name="Dieguez M.J."/>
            <person name="Sacco F."/>
        </authorList>
    </citation>
    <scope>NUCLEOTIDE SEQUENCE [LARGE SCALE GENOMIC DNA]</scope>
    <source>
        <strain evidence="11 12">RO10H11247</strain>
    </source>
</reference>
<dbReference type="EC" id="2.1.2.10" evidence="2 8"/>
<dbReference type="SUPFAM" id="SSF101790">
    <property type="entry name" value="Aminomethyltransferase beta-barrel domain"/>
    <property type="match status" value="1"/>
</dbReference>